<feature type="domain" description="EAL" evidence="1">
    <location>
        <begin position="1"/>
        <end position="204"/>
    </location>
</feature>
<dbReference type="InterPro" id="IPR014408">
    <property type="entry name" value="dGMP_Pdiesterase_EAL/HD-GYP"/>
</dbReference>
<evidence type="ECO:0000259" key="1">
    <source>
        <dbReference type="PROSITE" id="PS50883"/>
    </source>
</evidence>
<dbReference type="SUPFAM" id="SSF141868">
    <property type="entry name" value="EAL domain-like"/>
    <property type="match status" value="1"/>
</dbReference>
<keyword evidence="4" id="KW-1185">Reference proteome</keyword>
<dbReference type="InterPro" id="IPR001633">
    <property type="entry name" value="EAL_dom"/>
</dbReference>
<dbReference type="InterPro" id="IPR035919">
    <property type="entry name" value="EAL_sf"/>
</dbReference>
<dbReference type="Pfam" id="PF00563">
    <property type="entry name" value="EAL"/>
    <property type="match status" value="1"/>
</dbReference>
<dbReference type="RefSeq" id="WP_250857501.1">
    <property type="nucleotide sequence ID" value="NZ_JAGSOJ010000001.1"/>
</dbReference>
<feature type="domain" description="HDOD" evidence="2">
    <location>
        <begin position="198"/>
        <end position="385"/>
    </location>
</feature>
<name>A0A9J6NYA8_9CLOT</name>
<reference evidence="3" key="1">
    <citation type="journal article" date="2021" name="mSystems">
        <title>Bacteria and Archaea Synergistically Convert Glycine Betaine to Biogenic Methane in the Formosa Cold Seep of the South China Sea.</title>
        <authorList>
            <person name="Li L."/>
            <person name="Zhang W."/>
            <person name="Zhang S."/>
            <person name="Song L."/>
            <person name="Sun Q."/>
            <person name="Zhang H."/>
            <person name="Xiang H."/>
            <person name="Dong X."/>
        </authorList>
    </citation>
    <scope>NUCLEOTIDE SEQUENCE</scope>
    <source>
        <strain evidence="3">ZWT</strain>
    </source>
</reference>
<comment type="caution">
    <text evidence="3">The sequence shown here is derived from an EMBL/GenBank/DDBJ whole genome shotgun (WGS) entry which is preliminary data.</text>
</comment>
<protein>
    <submittedName>
        <fullName evidence="3">HDOD domain-containing protein</fullName>
    </submittedName>
</protein>
<organism evidence="3 4">
    <name type="scientific">Oceanirhabdus seepicola</name>
    <dbReference type="NCBI Taxonomy" id="2828781"/>
    <lineage>
        <taxon>Bacteria</taxon>
        <taxon>Bacillati</taxon>
        <taxon>Bacillota</taxon>
        <taxon>Clostridia</taxon>
        <taxon>Eubacteriales</taxon>
        <taxon>Clostridiaceae</taxon>
        <taxon>Oceanirhabdus</taxon>
    </lineage>
</organism>
<proteinExistence type="predicted"/>
<evidence type="ECO:0000313" key="3">
    <source>
        <dbReference type="EMBL" id="MCM1988629.1"/>
    </source>
</evidence>
<accession>A0A9J6NYA8</accession>
<sequence>MDIYVARQPIFDKNQKVVSYEMLFRSNKCNYYDAIDGNEATCNVISNTFLSIGIEKLTGGKKAFINFTEELLLDEVPAMLPKEYLVIEILETVEPTKEVINVCKKLKRLGYTIALDDFVFKPKFQALIEVADIIKVDFLETQDLERKNIVERLSDFNIKFLAEKVESIEDFKDAINYGYTYFQGYFFSKPEIISEQDIPINAYSSIKILQMIQKDTFSLEVMEDIIKRDVSISYKLLRLINSSYYGFGSKINSIKQAIVILGMDEIKKWISLIMIKKTCSEKYNELLTCGIVRARLGELIAPNIKVDNLLPNVFLMELLSNLNVILNKPMTEILEDLAVNEEIKNALIGENNSLGILHELLISYQEGNWPKFEILAQALGISGIQISDLYIEALAWTSDFMV</sequence>
<gene>
    <name evidence="3" type="ORF">KDK92_02680</name>
</gene>
<dbReference type="SMART" id="SM00052">
    <property type="entry name" value="EAL"/>
    <property type="match status" value="1"/>
</dbReference>
<evidence type="ECO:0000313" key="4">
    <source>
        <dbReference type="Proteomes" id="UP001056429"/>
    </source>
</evidence>
<evidence type="ECO:0000259" key="2">
    <source>
        <dbReference type="PROSITE" id="PS51833"/>
    </source>
</evidence>
<dbReference type="SUPFAM" id="SSF109604">
    <property type="entry name" value="HD-domain/PDEase-like"/>
    <property type="match status" value="1"/>
</dbReference>
<dbReference type="Gene3D" id="1.10.3210.10">
    <property type="entry name" value="Hypothetical protein af1432"/>
    <property type="match status" value="1"/>
</dbReference>
<dbReference type="PIRSF" id="PIRSF003180">
    <property type="entry name" value="DiGMPpdiest_YuxH"/>
    <property type="match status" value="1"/>
</dbReference>
<dbReference type="PROSITE" id="PS51833">
    <property type="entry name" value="HDOD"/>
    <property type="match status" value="1"/>
</dbReference>
<dbReference type="Gene3D" id="3.20.20.450">
    <property type="entry name" value="EAL domain"/>
    <property type="match status" value="1"/>
</dbReference>
<reference evidence="3" key="2">
    <citation type="submission" date="2021-04" db="EMBL/GenBank/DDBJ databases">
        <authorList>
            <person name="Dong X."/>
        </authorList>
    </citation>
    <scope>NUCLEOTIDE SEQUENCE</scope>
    <source>
        <strain evidence="3">ZWT</strain>
    </source>
</reference>
<dbReference type="AlphaFoldDB" id="A0A9J6NYA8"/>
<dbReference type="Pfam" id="PF08668">
    <property type="entry name" value="HDOD"/>
    <property type="match status" value="1"/>
</dbReference>
<dbReference type="PANTHER" id="PTHR33525:SF4">
    <property type="entry name" value="CYCLIC DI-GMP PHOSPHODIESTERASE CDGJ"/>
    <property type="match status" value="1"/>
</dbReference>
<dbReference type="EMBL" id="JAGSOJ010000001">
    <property type="protein sequence ID" value="MCM1988629.1"/>
    <property type="molecule type" value="Genomic_DNA"/>
</dbReference>
<dbReference type="Proteomes" id="UP001056429">
    <property type="component" value="Unassembled WGS sequence"/>
</dbReference>
<dbReference type="InterPro" id="IPR013976">
    <property type="entry name" value="HDOD"/>
</dbReference>
<dbReference type="PANTHER" id="PTHR33525">
    <property type="match status" value="1"/>
</dbReference>
<dbReference type="PROSITE" id="PS50883">
    <property type="entry name" value="EAL"/>
    <property type="match status" value="1"/>
</dbReference>
<dbReference type="InterPro" id="IPR052340">
    <property type="entry name" value="RNase_Y/CdgJ"/>
</dbReference>